<dbReference type="Pfam" id="PF00196">
    <property type="entry name" value="GerE"/>
    <property type="match status" value="1"/>
</dbReference>
<dbReference type="SMART" id="SM00421">
    <property type="entry name" value="HTH_LUXR"/>
    <property type="match status" value="1"/>
</dbReference>
<dbReference type="CDD" id="cd17535">
    <property type="entry name" value="REC_NarL-like"/>
    <property type="match status" value="1"/>
</dbReference>
<dbReference type="InterPro" id="IPR011006">
    <property type="entry name" value="CheY-like_superfamily"/>
</dbReference>
<evidence type="ECO:0000256" key="3">
    <source>
        <dbReference type="PROSITE-ProRule" id="PRU00169"/>
    </source>
</evidence>
<dbReference type="CDD" id="cd06170">
    <property type="entry name" value="LuxR_C_like"/>
    <property type="match status" value="1"/>
</dbReference>
<dbReference type="InterPro" id="IPR000792">
    <property type="entry name" value="Tscrpt_reg_LuxR_C"/>
</dbReference>
<keyword evidence="2 6" id="KW-0238">DNA-binding</keyword>
<dbReference type="PROSITE" id="PS50110">
    <property type="entry name" value="RESPONSE_REGULATORY"/>
    <property type="match status" value="1"/>
</dbReference>
<keyword evidence="1 3" id="KW-0597">Phosphoprotein</keyword>
<dbReference type="InterPro" id="IPR039420">
    <property type="entry name" value="WalR-like"/>
</dbReference>
<proteinExistence type="predicted"/>
<dbReference type="SMART" id="SM00448">
    <property type="entry name" value="REC"/>
    <property type="match status" value="1"/>
</dbReference>
<organism evidence="6 7">
    <name type="scientific">Geodermatophilus amargosae</name>
    <dbReference type="NCBI Taxonomy" id="1296565"/>
    <lineage>
        <taxon>Bacteria</taxon>
        <taxon>Bacillati</taxon>
        <taxon>Actinomycetota</taxon>
        <taxon>Actinomycetes</taxon>
        <taxon>Geodermatophilales</taxon>
        <taxon>Geodermatophilaceae</taxon>
        <taxon>Geodermatophilus</taxon>
    </lineage>
</organism>
<dbReference type="GO" id="GO:0003677">
    <property type="term" value="F:DNA binding"/>
    <property type="evidence" value="ECO:0007669"/>
    <property type="project" value="UniProtKB-KW"/>
</dbReference>
<dbReference type="SUPFAM" id="SSF46894">
    <property type="entry name" value="C-terminal effector domain of the bipartite response regulators"/>
    <property type="match status" value="1"/>
</dbReference>
<dbReference type="GO" id="GO:0006355">
    <property type="term" value="P:regulation of DNA-templated transcription"/>
    <property type="evidence" value="ECO:0007669"/>
    <property type="project" value="InterPro"/>
</dbReference>
<evidence type="ECO:0000313" key="7">
    <source>
        <dbReference type="Proteomes" id="UP000199546"/>
    </source>
</evidence>
<dbReference type="PROSITE" id="PS50043">
    <property type="entry name" value="HTH_LUXR_2"/>
    <property type="match status" value="1"/>
</dbReference>
<evidence type="ECO:0000259" key="4">
    <source>
        <dbReference type="PROSITE" id="PS50043"/>
    </source>
</evidence>
<dbReference type="AlphaFoldDB" id="A0A1I7D727"/>
<accession>A0A1I7D727</accession>
<evidence type="ECO:0000256" key="1">
    <source>
        <dbReference type="ARBA" id="ARBA00022553"/>
    </source>
</evidence>
<feature type="domain" description="Response regulatory" evidence="5">
    <location>
        <begin position="1"/>
        <end position="108"/>
    </location>
</feature>
<keyword evidence="7" id="KW-1185">Reference proteome</keyword>
<feature type="modified residue" description="4-aspartylphosphate" evidence="3">
    <location>
        <position position="43"/>
    </location>
</feature>
<reference evidence="7" key="1">
    <citation type="submission" date="2016-10" db="EMBL/GenBank/DDBJ databases">
        <authorList>
            <person name="Varghese N."/>
            <person name="Submissions S."/>
        </authorList>
    </citation>
    <scope>NUCLEOTIDE SEQUENCE [LARGE SCALE GENOMIC DNA]</scope>
    <source>
        <strain evidence="7">DSM 46136</strain>
    </source>
</reference>
<gene>
    <name evidence="6" type="ORF">SAMN05660657_05388</name>
</gene>
<dbReference type="InterPro" id="IPR016032">
    <property type="entry name" value="Sig_transdc_resp-reg_C-effctor"/>
</dbReference>
<dbReference type="PRINTS" id="PR00038">
    <property type="entry name" value="HTHLUXR"/>
</dbReference>
<name>A0A1I7D727_9ACTN</name>
<dbReference type="SUPFAM" id="SSF52172">
    <property type="entry name" value="CheY-like"/>
    <property type="match status" value="1"/>
</dbReference>
<dbReference type="Gene3D" id="3.40.50.2300">
    <property type="match status" value="1"/>
</dbReference>
<evidence type="ECO:0000256" key="2">
    <source>
        <dbReference type="ARBA" id="ARBA00023125"/>
    </source>
</evidence>
<sequence length="206" mass="21686">MFRDGLVSLLRARRGTRVVAAVGTGREAVLAAVKHQPHVAVADLRMPDGDGTWVNETLRERTPAVRVLVLTSAEDDRAVQAALAAGAHGYLLETAEPAVVLAAVTAVADGATALSDDVFAGSSRRLQGRGRTARPFPELTDREFEILEQLADGRSTEDIALRLGPSPKTVRNLVSSVLLTLGARDRTAAAAAAHRAGRGGSVRPDQ</sequence>
<feature type="domain" description="HTH luxR-type" evidence="4">
    <location>
        <begin position="132"/>
        <end position="197"/>
    </location>
</feature>
<evidence type="ECO:0000313" key="6">
    <source>
        <dbReference type="EMBL" id="SFU07415.1"/>
    </source>
</evidence>
<dbReference type="InterPro" id="IPR058245">
    <property type="entry name" value="NreC/VraR/RcsB-like_REC"/>
</dbReference>
<dbReference type="EMBL" id="FPBA01000036">
    <property type="protein sequence ID" value="SFU07415.1"/>
    <property type="molecule type" value="Genomic_DNA"/>
</dbReference>
<dbReference type="PANTHER" id="PTHR43214">
    <property type="entry name" value="TWO-COMPONENT RESPONSE REGULATOR"/>
    <property type="match status" value="1"/>
</dbReference>
<protein>
    <submittedName>
        <fullName evidence="6">DNA-binding response regulator, NarL/FixJ family, contains REC and HTH domains</fullName>
    </submittedName>
</protein>
<dbReference type="InterPro" id="IPR001789">
    <property type="entry name" value="Sig_transdc_resp-reg_receiver"/>
</dbReference>
<dbReference type="GO" id="GO:0000160">
    <property type="term" value="P:phosphorelay signal transduction system"/>
    <property type="evidence" value="ECO:0007669"/>
    <property type="project" value="InterPro"/>
</dbReference>
<dbReference type="Pfam" id="PF00072">
    <property type="entry name" value="Response_reg"/>
    <property type="match status" value="1"/>
</dbReference>
<dbReference type="Proteomes" id="UP000199546">
    <property type="component" value="Unassembled WGS sequence"/>
</dbReference>
<dbReference type="STRING" id="1296565.SAMN05660657_05388"/>
<evidence type="ECO:0000259" key="5">
    <source>
        <dbReference type="PROSITE" id="PS50110"/>
    </source>
</evidence>
<dbReference type="PANTHER" id="PTHR43214:SF43">
    <property type="entry name" value="TWO-COMPONENT RESPONSE REGULATOR"/>
    <property type="match status" value="1"/>
</dbReference>